<feature type="transmembrane region" description="Helical" evidence="9">
    <location>
        <begin position="88"/>
        <end position="107"/>
    </location>
</feature>
<organism evidence="12 13">
    <name type="scientific">Alloprevotella tannerae</name>
    <dbReference type="NCBI Taxonomy" id="76122"/>
    <lineage>
        <taxon>Bacteria</taxon>
        <taxon>Pseudomonadati</taxon>
        <taxon>Bacteroidota</taxon>
        <taxon>Bacteroidia</taxon>
        <taxon>Bacteroidales</taxon>
        <taxon>Prevotellaceae</taxon>
        <taxon>Alloprevotella</taxon>
    </lineage>
</organism>
<evidence type="ECO:0000259" key="10">
    <source>
        <dbReference type="PROSITE" id="PS51371"/>
    </source>
</evidence>
<dbReference type="PROSITE" id="PS51371">
    <property type="entry name" value="CBS"/>
    <property type="match status" value="1"/>
</dbReference>
<dbReference type="Proteomes" id="UP000704068">
    <property type="component" value="Unassembled WGS sequence"/>
</dbReference>
<comment type="subcellular location">
    <subcellularLocation>
        <location evidence="1">Membrane</location>
        <topology evidence="1">Multi-pass membrane protein</topology>
    </subcellularLocation>
</comment>
<feature type="transmembrane region" description="Helical" evidence="9">
    <location>
        <begin position="119"/>
        <end position="139"/>
    </location>
</feature>
<evidence type="ECO:0000313" key="12">
    <source>
        <dbReference type="EMBL" id="MBF0970755.1"/>
    </source>
</evidence>
<dbReference type="PANTHER" id="PTHR22777">
    <property type="entry name" value="HEMOLYSIN-RELATED"/>
    <property type="match status" value="1"/>
</dbReference>
<dbReference type="PROSITE" id="PS51846">
    <property type="entry name" value="CNNM"/>
    <property type="match status" value="1"/>
</dbReference>
<proteinExistence type="predicted"/>
<evidence type="ECO:0000256" key="9">
    <source>
        <dbReference type="SAM" id="Phobius"/>
    </source>
</evidence>
<feature type="domain" description="CNNM transmembrane" evidence="11">
    <location>
        <begin position="1"/>
        <end position="179"/>
    </location>
</feature>
<evidence type="ECO:0000256" key="8">
    <source>
        <dbReference type="PROSITE-ProRule" id="PRU01193"/>
    </source>
</evidence>
<dbReference type="SUPFAM" id="SSF54631">
    <property type="entry name" value="CBS-domain pair"/>
    <property type="match status" value="1"/>
</dbReference>
<accession>A0A929RWU5</accession>
<dbReference type="InterPro" id="IPR044751">
    <property type="entry name" value="Ion_transp-like_CBS"/>
</dbReference>
<evidence type="ECO:0000313" key="13">
    <source>
        <dbReference type="Proteomes" id="UP000704068"/>
    </source>
</evidence>
<evidence type="ECO:0000259" key="11">
    <source>
        <dbReference type="PROSITE" id="PS51846"/>
    </source>
</evidence>
<dbReference type="InterPro" id="IPR002550">
    <property type="entry name" value="CNNM"/>
</dbReference>
<name>A0A929RWU5_9BACT</name>
<evidence type="ECO:0000256" key="4">
    <source>
        <dbReference type="ARBA" id="ARBA00022989"/>
    </source>
</evidence>
<dbReference type="EMBL" id="JABZGR010000021">
    <property type="protein sequence ID" value="MBF0970755.1"/>
    <property type="molecule type" value="Genomic_DNA"/>
</dbReference>
<keyword evidence="5 7" id="KW-0129">CBS domain</keyword>
<dbReference type="InterPro" id="IPR046342">
    <property type="entry name" value="CBS_dom_sf"/>
</dbReference>
<dbReference type="PANTHER" id="PTHR22777:SF4">
    <property type="entry name" value="UPF0053 PROTEIN SLL1254"/>
    <property type="match status" value="1"/>
</dbReference>
<keyword evidence="2 8" id="KW-0812">Transmembrane</keyword>
<protein>
    <submittedName>
        <fullName evidence="12">HlyC/CorC family transporter</fullName>
    </submittedName>
</protein>
<dbReference type="AlphaFoldDB" id="A0A929RWU5"/>
<comment type="caution">
    <text evidence="12">The sequence shown here is derived from an EMBL/GenBank/DDBJ whole genome shotgun (WGS) entry which is preliminary data.</text>
</comment>
<dbReference type="InterPro" id="IPR000644">
    <property type="entry name" value="CBS_dom"/>
</dbReference>
<dbReference type="RefSeq" id="WP_303764395.1">
    <property type="nucleotide sequence ID" value="NZ_JABZGR010000021.1"/>
</dbReference>
<dbReference type="Gene3D" id="3.10.580.10">
    <property type="entry name" value="CBS-domain"/>
    <property type="match status" value="1"/>
</dbReference>
<evidence type="ECO:0000256" key="5">
    <source>
        <dbReference type="ARBA" id="ARBA00023122"/>
    </source>
</evidence>
<evidence type="ECO:0000256" key="1">
    <source>
        <dbReference type="ARBA" id="ARBA00004141"/>
    </source>
</evidence>
<dbReference type="GO" id="GO:0005886">
    <property type="term" value="C:plasma membrane"/>
    <property type="evidence" value="ECO:0007669"/>
    <property type="project" value="TreeGrafter"/>
</dbReference>
<dbReference type="CDD" id="cd04590">
    <property type="entry name" value="CBS_pair_CorC_HlyC_assoc"/>
    <property type="match status" value="1"/>
</dbReference>
<feature type="domain" description="CBS" evidence="10">
    <location>
        <begin position="264"/>
        <end position="322"/>
    </location>
</feature>
<evidence type="ECO:0000256" key="6">
    <source>
        <dbReference type="ARBA" id="ARBA00023136"/>
    </source>
</evidence>
<dbReference type="Pfam" id="PF00571">
    <property type="entry name" value="CBS"/>
    <property type="match status" value="2"/>
</dbReference>
<dbReference type="Pfam" id="PF01595">
    <property type="entry name" value="CNNM"/>
    <property type="match status" value="1"/>
</dbReference>
<keyword evidence="6 8" id="KW-0472">Membrane</keyword>
<keyword evidence="4 8" id="KW-1133">Transmembrane helix</keyword>
<keyword evidence="3" id="KW-0677">Repeat</keyword>
<reference evidence="12" key="1">
    <citation type="submission" date="2020-04" db="EMBL/GenBank/DDBJ databases">
        <title>Deep metagenomics examines the oral microbiome during advanced dental caries in children, revealing novel taxa and co-occurrences with host molecules.</title>
        <authorList>
            <person name="Baker J.L."/>
            <person name="Morton J.T."/>
            <person name="Dinis M."/>
            <person name="Alvarez R."/>
            <person name="Tran N.C."/>
            <person name="Knight R."/>
            <person name="Edlund A."/>
        </authorList>
    </citation>
    <scope>NUCLEOTIDE SEQUENCE</scope>
    <source>
        <strain evidence="12">JCVI_34_bin.1</strain>
    </source>
</reference>
<evidence type="ECO:0000256" key="2">
    <source>
        <dbReference type="ARBA" id="ARBA00022692"/>
    </source>
</evidence>
<sequence>MGLLIFYLLLALVVSFLCSIMEATLLSTPFSFITMKEEEGSKAAKHLRKFKQDIDRPISAILTLNTVANTAGAAGVGKQAALVLGEEWFGWVSAGLTLLILVFSEIIPKTLGANHWRILIIPLTPVYRALVFLTFPFVLMAEFITRFISPGQNATSVSREEVSAMVTAGTEEGVFKQKEDRMIQNMLKLSKVTAREIMTPSSVVEIADESMTVTEFRQHERYQTFSRIPVYKDDKDDYITGYVLRQTILEKLSEDKFSMRLSELVRPILSFQETESVSTIWERLLEKKEHISVIIDEYGCLRGIVTMEDVIETMLGTEIVDEKDTVTDMQAYAREQWIENQHRQVADKQRKHSK</sequence>
<evidence type="ECO:0000256" key="3">
    <source>
        <dbReference type="ARBA" id="ARBA00022737"/>
    </source>
</evidence>
<gene>
    <name evidence="12" type="ORF">HXK21_06910</name>
</gene>
<evidence type="ECO:0000256" key="7">
    <source>
        <dbReference type="PROSITE-ProRule" id="PRU00703"/>
    </source>
</evidence>